<dbReference type="Proteomes" id="UP000030647">
    <property type="component" value="Unassembled WGS sequence"/>
</dbReference>
<dbReference type="AlphaFoldDB" id="U4TPZ3"/>
<sequence>MPVETFKSIVFIVWLLAAVVIILVAFRYKHFQGLRRFVDYRSLAITLGYTVIVAVLLTKNPFWKVGTLIWLTLVTAGGSQVLASMLLGKWRPDDRWLRLIGALVLSTAVLLLFSTGSGI</sequence>
<keyword evidence="1" id="KW-0812">Transmembrane</keyword>
<feature type="transmembrane region" description="Helical" evidence="1">
    <location>
        <begin position="99"/>
        <end position="116"/>
    </location>
</feature>
<dbReference type="EMBL" id="KI271583">
    <property type="protein sequence ID" value="ERL66284.1"/>
    <property type="molecule type" value="Genomic_DNA"/>
</dbReference>
<feature type="transmembrane region" description="Helical" evidence="1">
    <location>
        <begin position="38"/>
        <end position="57"/>
    </location>
</feature>
<dbReference type="HOGENOM" id="CLU_2058424_0_0_9"/>
<name>U4TPZ3_9LACO</name>
<feature type="transmembrane region" description="Helical" evidence="1">
    <location>
        <begin position="6"/>
        <end position="26"/>
    </location>
</feature>
<accession>U4TPZ3</accession>
<dbReference type="STRING" id="1231336.L248_1376"/>
<reference evidence="3" key="1">
    <citation type="journal article" date="2013" name="Genome Announc.">
        <title>Whole-Genome Sequencing of Lactobacillus shenzhenensis Strain LY-73T.</title>
        <authorList>
            <person name="Lin Z."/>
            <person name="Liu Z."/>
            <person name="Yang R."/>
            <person name="Zou Y."/>
            <person name="Wan D."/>
            <person name="Chen J."/>
            <person name="Guo M."/>
            <person name="Zhao J."/>
            <person name="Fang C."/>
            <person name="Yang R."/>
            <person name="Liu F."/>
        </authorList>
    </citation>
    <scope>NUCLEOTIDE SEQUENCE [LARGE SCALE GENOMIC DNA]</scope>
    <source>
        <strain evidence="3">LY-73</strain>
    </source>
</reference>
<proteinExistence type="predicted"/>
<evidence type="ECO:0000313" key="2">
    <source>
        <dbReference type="EMBL" id="ERL66284.1"/>
    </source>
</evidence>
<keyword evidence="3" id="KW-1185">Reference proteome</keyword>
<feature type="transmembrane region" description="Helical" evidence="1">
    <location>
        <begin position="69"/>
        <end position="87"/>
    </location>
</feature>
<keyword evidence="1" id="KW-0472">Membrane</keyword>
<organism evidence="2 3">
    <name type="scientific">Schleiferilactobacillus shenzhenensis LY-73</name>
    <dbReference type="NCBI Taxonomy" id="1231336"/>
    <lineage>
        <taxon>Bacteria</taxon>
        <taxon>Bacillati</taxon>
        <taxon>Bacillota</taxon>
        <taxon>Bacilli</taxon>
        <taxon>Lactobacillales</taxon>
        <taxon>Lactobacillaceae</taxon>
        <taxon>Schleiferilactobacillus</taxon>
    </lineage>
</organism>
<evidence type="ECO:0000256" key="1">
    <source>
        <dbReference type="SAM" id="Phobius"/>
    </source>
</evidence>
<protein>
    <submittedName>
        <fullName evidence="2">Uncharacterized protein</fullName>
    </submittedName>
</protein>
<evidence type="ECO:0000313" key="3">
    <source>
        <dbReference type="Proteomes" id="UP000030647"/>
    </source>
</evidence>
<gene>
    <name evidence="2" type="ORF">L248_1376</name>
</gene>
<keyword evidence="1" id="KW-1133">Transmembrane helix</keyword>